<evidence type="ECO:0000256" key="4">
    <source>
        <dbReference type="ARBA" id="ARBA00022989"/>
    </source>
</evidence>
<feature type="transmembrane region" description="Helical" evidence="7">
    <location>
        <begin position="100"/>
        <end position="121"/>
    </location>
</feature>
<evidence type="ECO:0000259" key="8">
    <source>
        <dbReference type="PROSITE" id="PS50206"/>
    </source>
</evidence>
<dbReference type="Pfam" id="PF00581">
    <property type="entry name" value="Rhodanese"/>
    <property type="match status" value="1"/>
</dbReference>
<evidence type="ECO:0000256" key="6">
    <source>
        <dbReference type="SAM" id="MobiDB-lite"/>
    </source>
</evidence>
<evidence type="ECO:0000256" key="1">
    <source>
        <dbReference type="ARBA" id="ARBA00004651"/>
    </source>
</evidence>
<dbReference type="PANTHER" id="PTHR42709:SF6">
    <property type="entry name" value="UNDECAPRENYL PHOSPHATE TRANSPORTER A"/>
    <property type="match status" value="1"/>
</dbReference>
<dbReference type="Pfam" id="PF09335">
    <property type="entry name" value="VTT_dom"/>
    <property type="match status" value="1"/>
</dbReference>
<feature type="transmembrane region" description="Helical" evidence="7">
    <location>
        <begin position="174"/>
        <end position="193"/>
    </location>
</feature>
<evidence type="ECO:0000313" key="10">
    <source>
        <dbReference type="Proteomes" id="UP000494363"/>
    </source>
</evidence>
<feature type="transmembrane region" description="Helical" evidence="7">
    <location>
        <begin position="49"/>
        <end position="71"/>
    </location>
</feature>
<evidence type="ECO:0000256" key="7">
    <source>
        <dbReference type="SAM" id="Phobius"/>
    </source>
</evidence>
<evidence type="ECO:0000256" key="5">
    <source>
        <dbReference type="ARBA" id="ARBA00023136"/>
    </source>
</evidence>
<evidence type="ECO:0000256" key="3">
    <source>
        <dbReference type="ARBA" id="ARBA00022692"/>
    </source>
</evidence>
<feature type="transmembrane region" description="Helical" evidence="7">
    <location>
        <begin position="133"/>
        <end position="153"/>
    </location>
</feature>
<comment type="subcellular location">
    <subcellularLocation>
        <location evidence="1">Cell membrane</location>
        <topology evidence="1">Multi-pass membrane protein</topology>
    </subcellularLocation>
</comment>
<sequence length="347" mass="38835">MIEFPADAVAKWGSAVVFLNVLIARLGIPIPAVPLLLFAGVAVMDHRLLFWHVLGAAALGALTGDSVWFTAGRIFGRRLIRGLARLSVTVDKRVRKARALFARFGPGIVAVSKFVPGLAIITPPLMGTTRVSAAIFFAWDALGVTAWATFWLLGGALFERHLRMFIVEVRHHGWTAIDVLVALALLYLLYRLIQRWRMQSPFELSSVTPEGLDEMLRPALPPMILDARPEPRRQQEPYRLPRVMRVERNSLDEVDASSVEHNTVVYCVCPDHETARTLSQQMRDKGFKQVRAVKGGLDAWERRGYAVDPVPAERARSRDRSDQSAEQESSCEVTLRAIASWRQFSST</sequence>
<dbReference type="AlphaFoldDB" id="A0A6J5ECC9"/>
<dbReference type="InterPro" id="IPR032816">
    <property type="entry name" value="VTT_dom"/>
</dbReference>
<feature type="region of interest" description="Disordered" evidence="6">
    <location>
        <begin position="309"/>
        <end position="331"/>
    </location>
</feature>
<feature type="transmembrane region" description="Helical" evidence="7">
    <location>
        <begin position="12"/>
        <end position="43"/>
    </location>
</feature>
<dbReference type="PANTHER" id="PTHR42709">
    <property type="entry name" value="ALKALINE PHOSPHATASE LIKE PROTEIN"/>
    <property type="match status" value="1"/>
</dbReference>
<name>A0A6J5ECC9_9BURK</name>
<dbReference type="PROSITE" id="PS50206">
    <property type="entry name" value="RHODANESE_3"/>
    <property type="match status" value="1"/>
</dbReference>
<dbReference type="GO" id="GO:0005886">
    <property type="term" value="C:plasma membrane"/>
    <property type="evidence" value="ECO:0007669"/>
    <property type="project" value="UniProtKB-SubCell"/>
</dbReference>
<gene>
    <name evidence="9" type="ORF">LMG29542_04477</name>
</gene>
<feature type="compositionally biased region" description="Basic and acidic residues" evidence="6">
    <location>
        <begin position="309"/>
        <end position="323"/>
    </location>
</feature>
<organism evidence="9 10">
    <name type="scientific">Paraburkholderia humisilvae</name>
    <dbReference type="NCBI Taxonomy" id="627669"/>
    <lineage>
        <taxon>Bacteria</taxon>
        <taxon>Pseudomonadati</taxon>
        <taxon>Pseudomonadota</taxon>
        <taxon>Betaproteobacteria</taxon>
        <taxon>Burkholderiales</taxon>
        <taxon>Burkholderiaceae</taxon>
        <taxon>Paraburkholderia</taxon>
    </lineage>
</organism>
<proteinExistence type="predicted"/>
<dbReference type="Proteomes" id="UP000494363">
    <property type="component" value="Unassembled WGS sequence"/>
</dbReference>
<evidence type="ECO:0000256" key="2">
    <source>
        <dbReference type="ARBA" id="ARBA00022475"/>
    </source>
</evidence>
<keyword evidence="3 7" id="KW-0812">Transmembrane</keyword>
<dbReference type="InterPro" id="IPR001763">
    <property type="entry name" value="Rhodanese-like_dom"/>
</dbReference>
<keyword evidence="2" id="KW-1003">Cell membrane</keyword>
<protein>
    <recommendedName>
        <fullName evidence="8">Rhodanese domain-containing protein</fullName>
    </recommendedName>
</protein>
<feature type="domain" description="Rhodanese" evidence="8">
    <location>
        <begin position="224"/>
        <end position="309"/>
    </location>
</feature>
<dbReference type="InterPro" id="IPR036873">
    <property type="entry name" value="Rhodanese-like_dom_sf"/>
</dbReference>
<dbReference type="EMBL" id="CADIKH010000021">
    <property type="protein sequence ID" value="CAB3763001.1"/>
    <property type="molecule type" value="Genomic_DNA"/>
</dbReference>
<dbReference type="InterPro" id="IPR051311">
    <property type="entry name" value="DedA_domain"/>
</dbReference>
<reference evidence="9 10" key="1">
    <citation type="submission" date="2020-04" db="EMBL/GenBank/DDBJ databases">
        <authorList>
            <person name="De Canck E."/>
        </authorList>
    </citation>
    <scope>NUCLEOTIDE SEQUENCE [LARGE SCALE GENOMIC DNA]</scope>
    <source>
        <strain evidence="9 10">LMG 29542</strain>
    </source>
</reference>
<dbReference type="RefSeq" id="WP_175228622.1">
    <property type="nucleotide sequence ID" value="NZ_CADIKH010000021.1"/>
</dbReference>
<dbReference type="SUPFAM" id="SSF52821">
    <property type="entry name" value="Rhodanese/Cell cycle control phosphatase"/>
    <property type="match status" value="1"/>
</dbReference>
<keyword evidence="10" id="KW-1185">Reference proteome</keyword>
<keyword evidence="4 7" id="KW-1133">Transmembrane helix</keyword>
<keyword evidence="5 7" id="KW-0472">Membrane</keyword>
<evidence type="ECO:0000313" key="9">
    <source>
        <dbReference type="EMBL" id="CAB3763001.1"/>
    </source>
</evidence>
<dbReference type="Gene3D" id="3.40.250.10">
    <property type="entry name" value="Rhodanese-like domain"/>
    <property type="match status" value="1"/>
</dbReference>
<accession>A0A6J5ECC9</accession>